<reference evidence="2 3" key="1">
    <citation type="submission" date="2024-02" db="EMBL/GenBank/DDBJ databases">
        <title>High-quality chromosome-scale genome assembly of Pensacola bahiagrass (Paspalum notatum Flugge var. saurae).</title>
        <authorList>
            <person name="Vega J.M."/>
            <person name="Podio M."/>
            <person name="Orjuela J."/>
            <person name="Siena L.A."/>
            <person name="Pessino S.C."/>
            <person name="Combes M.C."/>
            <person name="Mariac C."/>
            <person name="Albertini E."/>
            <person name="Pupilli F."/>
            <person name="Ortiz J.P.A."/>
            <person name="Leblanc O."/>
        </authorList>
    </citation>
    <scope>NUCLEOTIDE SEQUENCE [LARGE SCALE GENOMIC DNA]</scope>
    <source>
        <strain evidence="2">R1</strain>
        <tissue evidence="2">Leaf</tissue>
    </source>
</reference>
<dbReference type="InterPro" id="IPR006912">
    <property type="entry name" value="Harbinger_derived_prot"/>
</dbReference>
<proteinExistence type="predicted"/>
<organism evidence="2 3">
    <name type="scientific">Paspalum notatum var. saurae</name>
    <dbReference type="NCBI Taxonomy" id="547442"/>
    <lineage>
        <taxon>Eukaryota</taxon>
        <taxon>Viridiplantae</taxon>
        <taxon>Streptophyta</taxon>
        <taxon>Embryophyta</taxon>
        <taxon>Tracheophyta</taxon>
        <taxon>Spermatophyta</taxon>
        <taxon>Magnoliopsida</taxon>
        <taxon>Liliopsida</taxon>
        <taxon>Poales</taxon>
        <taxon>Poaceae</taxon>
        <taxon>PACMAD clade</taxon>
        <taxon>Panicoideae</taxon>
        <taxon>Andropogonodae</taxon>
        <taxon>Paspaleae</taxon>
        <taxon>Paspalinae</taxon>
        <taxon>Paspalum</taxon>
    </lineage>
</organism>
<dbReference type="PANTHER" id="PTHR47150:SF6">
    <property type="entry name" value="OS01G0872900 PROTEIN"/>
    <property type="match status" value="1"/>
</dbReference>
<dbReference type="Pfam" id="PF04827">
    <property type="entry name" value="Plant_tran"/>
    <property type="match status" value="1"/>
</dbReference>
<evidence type="ECO:0000313" key="2">
    <source>
        <dbReference type="EMBL" id="WVZ66720.1"/>
    </source>
</evidence>
<gene>
    <name evidence="2" type="ORF">U9M48_015906</name>
</gene>
<evidence type="ECO:0000256" key="1">
    <source>
        <dbReference type="SAM" id="MobiDB-lite"/>
    </source>
</evidence>
<dbReference type="AlphaFoldDB" id="A0AAQ3T598"/>
<dbReference type="Proteomes" id="UP001341281">
    <property type="component" value="Chromosome 03"/>
</dbReference>
<keyword evidence="3" id="KW-1185">Reference proteome</keyword>
<feature type="compositionally biased region" description="Basic and acidic residues" evidence="1">
    <location>
        <begin position="56"/>
        <end position="67"/>
    </location>
</feature>
<accession>A0AAQ3T598</accession>
<dbReference type="PANTHER" id="PTHR47150">
    <property type="entry name" value="OS12G0169200 PROTEIN"/>
    <property type="match status" value="1"/>
</dbReference>
<evidence type="ECO:0000313" key="3">
    <source>
        <dbReference type="Proteomes" id="UP001341281"/>
    </source>
</evidence>
<dbReference type="EMBL" id="CP144747">
    <property type="protein sequence ID" value="WVZ66720.1"/>
    <property type="molecule type" value="Genomic_DNA"/>
</dbReference>
<protein>
    <submittedName>
        <fullName evidence="2">Uncharacterized protein</fullName>
    </submittedName>
</protein>
<sequence length="406" mass="47080">MAGYYHSSFTRYWMLEEEDDDIFHLADDDEAEVATYNHLVQCESSQRRRRSNAPPKEIRPRNTPEDDGHKKIWTDYFADHPVFNDRQFRQRFRMRKHMVLRIVDAVEAHNPLYFKRKHDCCGKEGLSALQKCVASLCILAYGLPADAIDEYVRIGASTARESLQHFCRAIIEVYGPYYLRAPNEADVERLLAEGEERGFPGMLGSIDCMHWEWRMCPTAWQGMFTGRGKHPSMILEAVASRDLWIWHAYFGMPGSNNDINMLQRSPVFSSYLRGQSTPVEFEVNGHTYNMGYYLADGIYPEWPAFVKSIRHPMEQKTQRFSQQHESARKDIERAFGVLRARFAVVRGPAYGWKIAQIKDIMMCCIILHNMIVEDEDVHASNTNFNDIGDIPPVYADNLDRAEFVAR</sequence>
<feature type="region of interest" description="Disordered" evidence="1">
    <location>
        <begin position="43"/>
        <end position="67"/>
    </location>
</feature>
<name>A0AAQ3T598_PASNO</name>